<comment type="caution">
    <text evidence="1">The sequence shown here is derived from an EMBL/GenBank/DDBJ whole genome shotgun (WGS) entry which is preliminary data.</text>
</comment>
<evidence type="ECO:0000313" key="1">
    <source>
        <dbReference type="EMBL" id="GIM94345.1"/>
    </source>
</evidence>
<evidence type="ECO:0000313" key="2">
    <source>
        <dbReference type="Proteomes" id="UP000677082"/>
    </source>
</evidence>
<proteinExistence type="predicted"/>
<dbReference type="AlphaFoldDB" id="A0A919TH82"/>
<keyword evidence="2" id="KW-1185">Reference proteome</keyword>
<dbReference type="Gene3D" id="1.25.40.10">
    <property type="entry name" value="Tetratricopeptide repeat domain"/>
    <property type="match status" value="2"/>
</dbReference>
<accession>A0A919TH82</accession>
<dbReference type="PANTHER" id="PTHR46082:SF6">
    <property type="entry name" value="AAA+ ATPASE DOMAIN-CONTAINING PROTEIN-RELATED"/>
    <property type="match status" value="1"/>
</dbReference>
<dbReference type="InterPro" id="IPR011990">
    <property type="entry name" value="TPR-like_helical_dom_sf"/>
</dbReference>
<dbReference type="InterPro" id="IPR053137">
    <property type="entry name" value="NLR-like"/>
</dbReference>
<dbReference type="PANTHER" id="PTHR46082">
    <property type="entry name" value="ATP/GTP-BINDING PROTEIN-RELATED"/>
    <property type="match status" value="1"/>
</dbReference>
<organism evidence="1 2">
    <name type="scientific">Paractinoplanes toevensis</name>
    <dbReference type="NCBI Taxonomy" id="571911"/>
    <lineage>
        <taxon>Bacteria</taxon>
        <taxon>Bacillati</taxon>
        <taxon>Actinomycetota</taxon>
        <taxon>Actinomycetes</taxon>
        <taxon>Micromonosporales</taxon>
        <taxon>Micromonosporaceae</taxon>
        <taxon>Paractinoplanes</taxon>
    </lineage>
</organism>
<gene>
    <name evidence="1" type="ORF">Ato02nite_061380</name>
</gene>
<dbReference type="Proteomes" id="UP000677082">
    <property type="component" value="Unassembled WGS sequence"/>
</dbReference>
<reference evidence="1 2" key="1">
    <citation type="submission" date="2021-03" db="EMBL/GenBank/DDBJ databases">
        <title>Whole genome shotgun sequence of Actinoplanes toevensis NBRC 105298.</title>
        <authorList>
            <person name="Komaki H."/>
            <person name="Tamura T."/>
        </authorList>
    </citation>
    <scope>NUCLEOTIDE SEQUENCE [LARGE SCALE GENOMIC DNA]</scope>
    <source>
        <strain evidence="1 2">NBRC 105298</strain>
    </source>
</reference>
<name>A0A919TH82_9ACTN</name>
<protein>
    <recommendedName>
        <fullName evidence="3">Tetratricopeptide repeat protein</fullName>
    </recommendedName>
</protein>
<sequence length="375" mass="42934">MPPRFDRFEYHPGMLDFDGRFRMPEHPESLAAVREWEDTVAARQQQFGADDPRTVDSRLHLAEAYENLGRSFEAYENSEDSDDRELEALATAELAKAVDSRIRTLGPDHLDTLTIRYDLTALRLRQAVQEGLPGQDELVTEFRSIADVSARTLGHAHPMTLKARSQLSFFSPEPERSALKAQVVQGLEDVLAEQEQRLGSDDPQTLETMRRLVAAYRDDRGDEAQRLAERLIAGWERVAAARIRDLGPVHPDTVIAREQHLTYVNDWVSRGAAERLFEELVAEHVRLLGPDHPRTLHTQLELIHTWKGLYGSATPETITFAERLLHRFRDVLGPDHHDFLMLRYYLMSQRLIEGNLDAAFEIKRQYPAPADDEEK</sequence>
<evidence type="ECO:0008006" key="3">
    <source>
        <dbReference type="Google" id="ProtNLM"/>
    </source>
</evidence>
<dbReference type="Pfam" id="PF13374">
    <property type="entry name" value="TPR_10"/>
    <property type="match status" value="1"/>
</dbReference>
<dbReference type="EMBL" id="BOQN01000080">
    <property type="protein sequence ID" value="GIM94345.1"/>
    <property type="molecule type" value="Genomic_DNA"/>
</dbReference>